<evidence type="ECO:0000313" key="4">
    <source>
        <dbReference type="EMBL" id="MQA40416.1"/>
    </source>
</evidence>
<dbReference type="FunFam" id="3.40.50.1820:FF:000205">
    <property type="entry name" value="Non-haem bromoperoxidase BPO-A2"/>
    <property type="match status" value="1"/>
</dbReference>
<dbReference type="PANTHER" id="PTHR43433">
    <property type="entry name" value="HYDROLASE, ALPHA/BETA FOLD FAMILY PROTEIN"/>
    <property type="match status" value="1"/>
</dbReference>
<comment type="caution">
    <text evidence="4">The sequence shown here is derived from an EMBL/GenBank/DDBJ whole genome shotgun (WGS) entry which is preliminary data.</text>
</comment>
<comment type="similarity">
    <text evidence="1">Belongs to the AB hydrolase superfamily. Bacterial non-heme haloperoxidase / perhydrolase family.</text>
</comment>
<evidence type="ECO:0000256" key="2">
    <source>
        <dbReference type="SAM" id="SignalP"/>
    </source>
</evidence>
<dbReference type="GO" id="GO:0016787">
    <property type="term" value="F:hydrolase activity"/>
    <property type="evidence" value="ECO:0007669"/>
    <property type="project" value="UniProtKB-KW"/>
</dbReference>
<dbReference type="Gene3D" id="3.40.50.1820">
    <property type="entry name" value="alpha/beta hydrolase"/>
    <property type="match status" value="1"/>
</dbReference>
<gene>
    <name evidence="4" type="ORF">GEV02_19880</name>
</gene>
<dbReference type="PRINTS" id="PR00111">
    <property type="entry name" value="ABHYDROLASE"/>
</dbReference>
<accession>A0A6A7N5U8</accession>
<name>A0A6A7N5U8_9BURK</name>
<dbReference type="RefSeq" id="WP_152839653.1">
    <property type="nucleotide sequence ID" value="NZ_WHUG01000008.1"/>
</dbReference>
<protein>
    <submittedName>
        <fullName evidence="4">Alpha/beta fold hydrolase</fullName>
    </submittedName>
</protein>
<dbReference type="InterPro" id="IPR029058">
    <property type="entry name" value="AB_hydrolase_fold"/>
</dbReference>
<dbReference type="EMBL" id="WHUG01000008">
    <property type="protein sequence ID" value="MQA40416.1"/>
    <property type="molecule type" value="Genomic_DNA"/>
</dbReference>
<dbReference type="Pfam" id="PF00561">
    <property type="entry name" value="Abhydrolase_1"/>
    <property type="match status" value="1"/>
</dbReference>
<feature type="domain" description="AB hydrolase-1" evidence="3">
    <location>
        <begin position="72"/>
        <end position="306"/>
    </location>
</feature>
<dbReference type="Proteomes" id="UP000440498">
    <property type="component" value="Unassembled WGS sequence"/>
</dbReference>
<dbReference type="PANTHER" id="PTHR43433:SF3">
    <property type="entry name" value="NON-HEME CHLOROPEROXIDASE"/>
    <property type="match status" value="1"/>
</dbReference>
<proteinExistence type="inferred from homology"/>
<feature type="signal peptide" evidence="2">
    <location>
        <begin position="1"/>
        <end position="38"/>
    </location>
</feature>
<keyword evidence="2" id="KW-0732">Signal</keyword>
<dbReference type="InterPro" id="IPR000073">
    <property type="entry name" value="AB_hydrolase_1"/>
</dbReference>
<evidence type="ECO:0000313" key="5">
    <source>
        <dbReference type="Proteomes" id="UP000440498"/>
    </source>
</evidence>
<dbReference type="PROSITE" id="PS51318">
    <property type="entry name" value="TAT"/>
    <property type="match status" value="1"/>
</dbReference>
<dbReference type="InterPro" id="IPR006311">
    <property type="entry name" value="TAT_signal"/>
</dbReference>
<keyword evidence="5" id="KW-1185">Reference proteome</keyword>
<evidence type="ECO:0000259" key="3">
    <source>
        <dbReference type="Pfam" id="PF00561"/>
    </source>
</evidence>
<keyword evidence="4" id="KW-0378">Hydrolase</keyword>
<evidence type="ECO:0000256" key="1">
    <source>
        <dbReference type="ARBA" id="ARBA00038128"/>
    </source>
</evidence>
<dbReference type="AlphaFoldDB" id="A0A6A7N5U8"/>
<organism evidence="4 5">
    <name type="scientific">Rugamonas aquatica</name>
    <dbReference type="NCBI Taxonomy" id="2743357"/>
    <lineage>
        <taxon>Bacteria</taxon>
        <taxon>Pseudomonadati</taxon>
        <taxon>Pseudomonadota</taxon>
        <taxon>Betaproteobacteria</taxon>
        <taxon>Burkholderiales</taxon>
        <taxon>Oxalobacteraceae</taxon>
        <taxon>Telluria group</taxon>
        <taxon>Rugamonas</taxon>
    </lineage>
</organism>
<feature type="chain" id="PRO_5025349001" evidence="2">
    <location>
        <begin position="39"/>
        <end position="324"/>
    </location>
</feature>
<dbReference type="InterPro" id="IPR050471">
    <property type="entry name" value="AB_hydrolase"/>
</dbReference>
<dbReference type="SUPFAM" id="SSF53474">
    <property type="entry name" value="alpha/beta-Hydrolases"/>
    <property type="match status" value="1"/>
</dbReference>
<sequence length="324" mass="34602">MSSSASPQVNPSRRSAMVGAAAAVAALPLATVSSDSHAAGAGAKVQKHGSTITTRDGVEIYYKDWGPRAGQPVILSHGWPLNADSWESAAFHLANNGFRVITHDRRGHGRSSQPWDGNDMDHYADDLAQLIEALDLHNIILAGFSTGGGEVARYVGRHGTKRIAKLGLISAVPPLMLKTDSNPGGLPIAVFDGIRAASVANRAQLYLDIASGPFYNYNRPGAKPSQGIIDAWYAQGMQAGHKNTYDSIKAFSETDFRDDLKKFDKPTLVIHGEDDQIVPINAAGRASAAIVKHAKLITYPGAPHGLTDTHKEQFNADFLAFAKS</sequence>
<reference evidence="4 5" key="1">
    <citation type="submission" date="2019-10" db="EMBL/GenBank/DDBJ databases">
        <title>Two novel species isolated from a subtropical stream in China.</title>
        <authorList>
            <person name="Lu H."/>
        </authorList>
    </citation>
    <scope>NUCLEOTIDE SEQUENCE [LARGE SCALE GENOMIC DNA]</scope>
    <source>
        <strain evidence="4 5">FT29W</strain>
    </source>
</reference>